<organism evidence="28 29">
    <name type="scientific">Anaerolinea thermophila (strain DSM 14523 / JCM 11388 / NBRC 100420 / UNI-1)</name>
    <dbReference type="NCBI Taxonomy" id="926569"/>
    <lineage>
        <taxon>Bacteria</taxon>
        <taxon>Bacillati</taxon>
        <taxon>Chloroflexota</taxon>
        <taxon>Anaerolineae</taxon>
        <taxon>Anaerolineales</taxon>
        <taxon>Anaerolineaceae</taxon>
        <taxon>Anaerolinea</taxon>
    </lineage>
</organism>
<dbReference type="InterPro" id="IPR011761">
    <property type="entry name" value="ATP-grasp"/>
</dbReference>
<dbReference type="InterPro" id="IPR016185">
    <property type="entry name" value="PreATP-grasp_dom_sf"/>
</dbReference>
<evidence type="ECO:0000256" key="4">
    <source>
        <dbReference type="ARBA" id="ARBA00004752"/>
    </source>
</evidence>
<evidence type="ECO:0000256" key="11">
    <source>
        <dbReference type="ARBA" id="ARBA00022840"/>
    </source>
</evidence>
<dbReference type="SUPFAM" id="SSF52440">
    <property type="entry name" value="PreATP-grasp domain"/>
    <property type="match status" value="1"/>
</dbReference>
<evidence type="ECO:0000256" key="23">
    <source>
        <dbReference type="PIRSR" id="PIRSR039102-1"/>
    </source>
</evidence>
<evidence type="ECO:0000256" key="10">
    <source>
        <dbReference type="ARBA" id="ARBA00022741"/>
    </source>
</evidence>
<evidence type="ECO:0000256" key="16">
    <source>
        <dbReference type="ARBA" id="ARBA00023316"/>
    </source>
</evidence>
<dbReference type="PROSITE" id="PS50975">
    <property type="entry name" value="ATP_GRASP"/>
    <property type="match status" value="1"/>
</dbReference>
<dbReference type="Gene3D" id="3.40.50.20">
    <property type="match status" value="1"/>
</dbReference>
<evidence type="ECO:0000313" key="29">
    <source>
        <dbReference type="Proteomes" id="UP000008922"/>
    </source>
</evidence>
<dbReference type="STRING" id="926569.ANT_23430"/>
<accession>E8MYN3</accession>
<dbReference type="InParanoid" id="E8MYN3"/>
<keyword evidence="13 22" id="KW-0133">Cell shape</keyword>
<feature type="binding site" evidence="24">
    <location>
        <begin position="183"/>
        <end position="185"/>
    </location>
    <ligand>
        <name>ATP</name>
        <dbReference type="ChEBI" id="CHEBI:30616"/>
    </ligand>
</feature>
<dbReference type="PROSITE" id="PS00844">
    <property type="entry name" value="DALA_DALA_LIGASE_2"/>
    <property type="match status" value="1"/>
</dbReference>
<feature type="active site" evidence="23">
    <location>
        <position position="191"/>
    </location>
</feature>
<comment type="subcellular location">
    <subcellularLocation>
        <location evidence="3 22">Cytoplasm</location>
    </subcellularLocation>
</comment>
<dbReference type="eggNOG" id="COG1181">
    <property type="taxonomic scope" value="Bacteria"/>
</dbReference>
<reference evidence="28 29" key="1">
    <citation type="submission" date="2010-12" db="EMBL/GenBank/DDBJ databases">
        <title>Whole genome sequence of Anaerolinea thermophila UNI-1.</title>
        <authorList>
            <person name="Narita-Yamada S."/>
            <person name="Kishi E."/>
            <person name="Watanabe Y."/>
            <person name="Takasaki K."/>
            <person name="Ankai A."/>
            <person name="Oguchi A."/>
            <person name="Fukui S."/>
            <person name="Takahashi M."/>
            <person name="Yashiro I."/>
            <person name="Hosoyama A."/>
            <person name="Sekiguchi Y."/>
            <person name="Hanada S."/>
            <person name="Fujita N."/>
        </authorList>
    </citation>
    <scope>NUCLEOTIDE SEQUENCE [LARGE SCALE GENOMIC DNA]</scope>
    <source>
        <strain evidence="29">DSM 14523 / JCM 11388 / NBRC 100420 / UNI-1</strain>
    </source>
</reference>
<feature type="binding site" evidence="24">
    <location>
        <begin position="315"/>
        <end position="316"/>
    </location>
    <ligand>
        <name>ATP</name>
        <dbReference type="ChEBI" id="CHEBI:30616"/>
    </ligand>
</feature>
<evidence type="ECO:0000256" key="18">
    <source>
        <dbReference type="ARBA" id="ARBA00060592"/>
    </source>
</evidence>
<proteinExistence type="inferred from homology"/>
<keyword evidence="11 26" id="KW-0067">ATP-binding</keyword>
<feature type="binding site" evidence="25">
    <location>
        <position position="318"/>
    </location>
    <ligand>
        <name>Mg(2+)</name>
        <dbReference type="ChEBI" id="CHEBI:18420"/>
        <label>2</label>
    </ligand>
</feature>
<evidence type="ECO:0000256" key="12">
    <source>
        <dbReference type="ARBA" id="ARBA00022842"/>
    </source>
</evidence>
<keyword evidence="15 25" id="KW-0464">Manganese</keyword>
<feature type="domain" description="ATP-grasp" evidence="27">
    <location>
        <begin position="142"/>
        <end position="349"/>
    </location>
</feature>
<evidence type="ECO:0000256" key="24">
    <source>
        <dbReference type="PIRSR" id="PIRSR039102-2"/>
    </source>
</evidence>
<evidence type="ECO:0000256" key="15">
    <source>
        <dbReference type="ARBA" id="ARBA00023211"/>
    </source>
</evidence>
<feature type="active site" evidence="23">
    <location>
        <position position="327"/>
    </location>
</feature>
<comment type="catalytic activity">
    <reaction evidence="17 22">
        <text>2 D-alanine + ATP = D-alanyl-D-alanine + ADP + phosphate + H(+)</text>
        <dbReference type="Rhea" id="RHEA:11224"/>
        <dbReference type="ChEBI" id="CHEBI:15378"/>
        <dbReference type="ChEBI" id="CHEBI:30616"/>
        <dbReference type="ChEBI" id="CHEBI:43474"/>
        <dbReference type="ChEBI" id="CHEBI:57416"/>
        <dbReference type="ChEBI" id="CHEBI:57822"/>
        <dbReference type="ChEBI" id="CHEBI:456216"/>
        <dbReference type="EC" id="6.3.2.4"/>
    </reaction>
</comment>
<sequence>MERKLRVGVIFGGRSGEHEVSLMSSRSVLNVLSPEKYEVTQIGITLEGMWVTGENVWKALKSGQVKGLSQAVLLPYPGETILYALRNGTLEPVTTLDVIFPVLHGTFGEDGTLQGLLEMADCAYVGAGVLGSAVGMDKGLFKDVMRAHGLPVADSVLVTRKQLEQNLSEVIEQVERLGEYPFFTKPANLGSSVGITKCHSRSELYEGLLEAARYDRRILIERGVPDAREIEVSVLGNDEPIASVPGEIVPGDEFYSYEAKYLMETSKLLIPAPLSEALSERIRQLAIQAYRAIDCAGMARVDFLVNRNTGECFINEINTIPGFTAISMYPKLWEASGISYTALIDRLIELALERKAERDRTQRHYRRGE</sequence>
<keyword evidence="8 22" id="KW-0436">Ligase</keyword>
<feature type="binding site" evidence="25">
    <location>
        <position position="302"/>
    </location>
    <ligand>
        <name>Mg(2+)</name>
        <dbReference type="ChEBI" id="CHEBI:18420"/>
        <label>1</label>
    </ligand>
</feature>
<comment type="pathway">
    <text evidence="4 22">Cell wall biogenesis; peptidoglycan biosynthesis.</text>
</comment>
<feature type="binding site" evidence="24">
    <location>
        <position position="138"/>
    </location>
    <ligand>
        <name>ATP</name>
        <dbReference type="ChEBI" id="CHEBI:30616"/>
    </ligand>
</feature>
<keyword evidence="9 25" id="KW-0479">Metal-binding</keyword>
<dbReference type="InterPro" id="IPR011127">
    <property type="entry name" value="Dala_Dala_lig_N"/>
</dbReference>
<gene>
    <name evidence="22 28" type="primary">ddl</name>
    <name evidence="28" type="ordered locus">ANT_23430</name>
</gene>
<dbReference type="GO" id="GO:0008716">
    <property type="term" value="F:D-alanine-D-alanine ligase activity"/>
    <property type="evidence" value="ECO:0007669"/>
    <property type="project" value="UniProtKB-UniRule"/>
</dbReference>
<dbReference type="GO" id="GO:0046872">
    <property type="term" value="F:metal ion binding"/>
    <property type="evidence" value="ECO:0007669"/>
    <property type="project" value="UniProtKB-KW"/>
</dbReference>
<keyword evidence="29" id="KW-1185">Reference proteome</keyword>
<evidence type="ECO:0000256" key="3">
    <source>
        <dbReference type="ARBA" id="ARBA00004496"/>
    </source>
</evidence>
<dbReference type="EMBL" id="AP012029">
    <property type="protein sequence ID" value="BAJ64369.1"/>
    <property type="molecule type" value="Genomic_DNA"/>
</dbReference>
<comment type="function">
    <text evidence="2 22">Cell wall formation.</text>
</comment>
<dbReference type="Gene3D" id="3.30.470.20">
    <property type="entry name" value="ATP-grasp fold, B domain"/>
    <property type="match status" value="1"/>
</dbReference>
<evidence type="ECO:0000256" key="19">
    <source>
        <dbReference type="ARBA" id="ARBA00068427"/>
    </source>
</evidence>
<dbReference type="InterPro" id="IPR000291">
    <property type="entry name" value="D-Ala_lig_Van_CS"/>
</dbReference>
<evidence type="ECO:0000256" key="22">
    <source>
        <dbReference type="HAMAP-Rule" id="MF_00047"/>
    </source>
</evidence>
<dbReference type="PROSITE" id="PS00843">
    <property type="entry name" value="DALA_DALA_LIGASE_1"/>
    <property type="match status" value="1"/>
</dbReference>
<dbReference type="PANTHER" id="PTHR23132:SF25">
    <property type="entry name" value="D-ALANINE--D-ALANINE LIGASE A"/>
    <property type="match status" value="1"/>
</dbReference>
<evidence type="ECO:0000256" key="20">
    <source>
        <dbReference type="ARBA" id="ARBA00076288"/>
    </source>
</evidence>
<evidence type="ECO:0000256" key="9">
    <source>
        <dbReference type="ARBA" id="ARBA00022723"/>
    </source>
</evidence>
<feature type="binding site" evidence="25">
    <location>
        <position position="316"/>
    </location>
    <ligand>
        <name>Mg(2+)</name>
        <dbReference type="ChEBI" id="CHEBI:18420"/>
        <label>1</label>
    </ligand>
</feature>
<dbReference type="Proteomes" id="UP000008922">
    <property type="component" value="Chromosome"/>
</dbReference>
<comment type="similarity">
    <text evidence="5 22">Belongs to the D-alanine--D-alanine ligase family.</text>
</comment>
<dbReference type="SUPFAM" id="SSF56059">
    <property type="entry name" value="Glutathione synthetase ATP-binding domain-like"/>
    <property type="match status" value="1"/>
</dbReference>
<dbReference type="EC" id="6.3.2.4" evidence="6 22"/>
<dbReference type="RefSeq" id="WP_013560735.1">
    <property type="nucleotide sequence ID" value="NC_014960.1"/>
</dbReference>
<dbReference type="InterPro" id="IPR011095">
    <property type="entry name" value="Dala_Dala_lig_C"/>
</dbReference>
<feature type="binding site" evidence="24">
    <location>
        <begin position="191"/>
        <end position="192"/>
    </location>
    <ligand>
        <name>ATP</name>
        <dbReference type="ChEBI" id="CHEBI:30616"/>
    </ligand>
</feature>
<evidence type="ECO:0000256" key="25">
    <source>
        <dbReference type="PIRSR" id="PIRSR039102-3"/>
    </source>
</evidence>
<dbReference type="OrthoDB" id="9813261at2"/>
<comment type="cofactor">
    <cofactor evidence="1">
        <name>Mn(2+)</name>
        <dbReference type="ChEBI" id="CHEBI:29035"/>
    </cofactor>
</comment>
<evidence type="ECO:0000256" key="7">
    <source>
        <dbReference type="ARBA" id="ARBA00022490"/>
    </source>
</evidence>
<dbReference type="Pfam" id="PF07478">
    <property type="entry name" value="Dala_Dala_lig_C"/>
    <property type="match status" value="1"/>
</dbReference>
<protein>
    <recommendedName>
        <fullName evidence="19 22">D-alanine--D-alanine ligase</fullName>
        <ecNumber evidence="6 22">6.3.2.4</ecNumber>
    </recommendedName>
    <alternativeName>
        <fullName evidence="21 22">D-Ala-D-Ala ligase</fullName>
    </alternativeName>
    <alternativeName>
        <fullName evidence="20 22">D-alanylalanine synthetase</fullName>
    </alternativeName>
</protein>
<dbReference type="KEGG" id="atm:ANT_23430"/>
<dbReference type="GO" id="GO:0009252">
    <property type="term" value="P:peptidoglycan biosynthetic process"/>
    <property type="evidence" value="ECO:0007669"/>
    <property type="project" value="UniProtKB-UniRule"/>
</dbReference>
<evidence type="ECO:0000256" key="2">
    <source>
        <dbReference type="ARBA" id="ARBA00003921"/>
    </source>
</evidence>
<keyword evidence="10 24" id="KW-0547">Nucleotide-binding</keyword>
<evidence type="ECO:0000256" key="6">
    <source>
        <dbReference type="ARBA" id="ARBA00012216"/>
    </source>
</evidence>
<dbReference type="FunFam" id="3.30.470.20:FF:000008">
    <property type="entry name" value="D-alanine--D-alanine ligase"/>
    <property type="match status" value="1"/>
</dbReference>
<name>E8MYN3_ANATU</name>
<dbReference type="GO" id="GO:0005524">
    <property type="term" value="F:ATP binding"/>
    <property type="evidence" value="ECO:0007669"/>
    <property type="project" value="UniProtKB-UniRule"/>
</dbReference>
<keyword evidence="7 22" id="KW-0963">Cytoplasm</keyword>
<dbReference type="Pfam" id="PF01820">
    <property type="entry name" value="Dala_Dala_lig_N"/>
    <property type="match status" value="1"/>
</dbReference>
<dbReference type="PIRSF" id="PIRSF039102">
    <property type="entry name" value="Ddl/VanB"/>
    <property type="match status" value="1"/>
</dbReference>
<keyword evidence="16 22" id="KW-0961">Cell wall biogenesis/degradation</keyword>
<evidence type="ECO:0000256" key="17">
    <source>
        <dbReference type="ARBA" id="ARBA00047614"/>
    </source>
</evidence>
<dbReference type="Gene3D" id="3.30.1490.20">
    <property type="entry name" value="ATP-grasp fold, A domain"/>
    <property type="match status" value="1"/>
</dbReference>
<dbReference type="FunCoup" id="E8MYN3">
    <property type="interactions" value="261"/>
</dbReference>
<keyword evidence="12 25" id="KW-0460">Magnesium</keyword>
<feature type="binding site" evidence="25">
    <location>
        <position position="316"/>
    </location>
    <ligand>
        <name>Mg(2+)</name>
        <dbReference type="ChEBI" id="CHEBI:18420"/>
        <label>2</label>
    </ligand>
</feature>
<comment type="cofactor">
    <cofactor evidence="25">
        <name>Mg(2+)</name>
        <dbReference type="ChEBI" id="CHEBI:18420"/>
    </cofactor>
    <cofactor evidence="25">
        <name>Mn(2+)</name>
        <dbReference type="ChEBI" id="CHEBI:29035"/>
    </cofactor>
    <text evidence="25">Binds 2 magnesium or manganese ions per subunit.</text>
</comment>
<dbReference type="InterPro" id="IPR013815">
    <property type="entry name" value="ATP_grasp_subdomain_1"/>
</dbReference>
<keyword evidence="14 22" id="KW-0573">Peptidoglycan synthesis</keyword>
<dbReference type="FunFam" id="3.30.1490.20:FF:000007">
    <property type="entry name" value="D-alanine--D-alanine ligase"/>
    <property type="match status" value="1"/>
</dbReference>
<dbReference type="NCBIfam" id="TIGR01205">
    <property type="entry name" value="D_ala_D_alaTIGR"/>
    <property type="match status" value="1"/>
</dbReference>
<feature type="active site" evidence="23">
    <location>
        <position position="17"/>
    </location>
</feature>
<dbReference type="GO" id="GO:0071555">
    <property type="term" value="P:cell wall organization"/>
    <property type="evidence" value="ECO:0007669"/>
    <property type="project" value="UniProtKB-KW"/>
</dbReference>
<dbReference type="HOGENOM" id="CLU_039268_0_0_0"/>
<evidence type="ECO:0000256" key="8">
    <source>
        <dbReference type="ARBA" id="ARBA00022598"/>
    </source>
</evidence>
<evidence type="ECO:0000259" key="27">
    <source>
        <dbReference type="PROSITE" id="PS50975"/>
    </source>
</evidence>
<dbReference type="PANTHER" id="PTHR23132">
    <property type="entry name" value="D-ALANINE--D-ALANINE LIGASE"/>
    <property type="match status" value="1"/>
</dbReference>
<dbReference type="NCBIfam" id="NF002528">
    <property type="entry name" value="PRK01966.1-4"/>
    <property type="match status" value="1"/>
</dbReference>
<evidence type="ECO:0000256" key="26">
    <source>
        <dbReference type="PROSITE-ProRule" id="PRU00409"/>
    </source>
</evidence>
<dbReference type="InterPro" id="IPR005905">
    <property type="entry name" value="D_ala_D_ala"/>
</dbReference>
<evidence type="ECO:0000256" key="14">
    <source>
        <dbReference type="ARBA" id="ARBA00022984"/>
    </source>
</evidence>
<dbReference type="AlphaFoldDB" id="E8MYN3"/>
<dbReference type="UniPathway" id="UPA00219"/>
<feature type="binding site" evidence="24">
    <location>
        <begin position="221"/>
        <end position="229"/>
    </location>
    <ligand>
        <name>ATP</name>
        <dbReference type="ChEBI" id="CHEBI:30616"/>
    </ligand>
</feature>
<dbReference type="GO" id="GO:0008360">
    <property type="term" value="P:regulation of cell shape"/>
    <property type="evidence" value="ECO:0007669"/>
    <property type="project" value="UniProtKB-KW"/>
</dbReference>
<dbReference type="HAMAP" id="MF_00047">
    <property type="entry name" value="Dala_Dala_lig"/>
    <property type="match status" value="1"/>
</dbReference>
<evidence type="ECO:0000256" key="1">
    <source>
        <dbReference type="ARBA" id="ARBA00001936"/>
    </source>
</evidence>
<comment type="pathway">
    <text evidence="18">Glycan biosynthesis.</text>
</comment>
<evidence type="ECO:0000256" key="5">
    <source>
        <dbReference type="ARBA" id="ARBA00010871"/>
    </source>
</evidence>
<evidence type="ECO:0000256" key="21">
    <source>
        <dbReference type="ARBA" id="ARBA00077154"/>
    </source>
</evidence>
<evidence type="ECO:0000256" key="13">
    <source>
        <dbReference type="ARBA" id="ARBA00022960"/>
    </source>
</evidence>
<dbReference type="GO" id="GO:0005829">
    <property type="term" value="C:cytosol"/>
    <property type="evidence" value="ECO:0007669"/>
    <property type="project" value="TreeGrafter"/>
</dbReference>
<evidence type="ECO:0000313" key="28">
    <source>
        <dbReference type="EMBL" id="BAJ64369.1"/>
    </source>
</evidence>